<dbReference type="HOGENOM" id="CLU_1203032_0_0_7"/>
<keyword evidence="1" id="KW-0812">Transmembrane</keyword>
<proteinExistence type="predicted"/>
<reference evidence="2 3" key="1">
    <citation type="journal article" date="2015" name="Biol. Direct">
        <title>Babela massiliensis, a representative of a widespread bacterial phylum with unusual adaptations to parasitism in amoebae.</title>
        <authorList>
            <person name="Pagnier I."/>
            <person name="Yutin N."/>
            <person name="Croce O."/>
            <person name="Makarova K.S."/>
            <person name="Wolf Y.I."/>
            <person name="Benamar S."/>
            <person name="Raoult D."/>
            <person name="Koonin E.V."/>
            <person name="La Scola B."/>
        </authorList>
    </citation>
    <scope>NUCLEOTIDE SEQUENCE [LARGE SCALE GENOMIC DNA]</scope>
    <source>
        <strain evidence="3">BABL1</strain>
    </source>
</reference>
<evidence type="ECO:0000313" key="2">
    <source>
        <dbReference type="EMBL" id="CDK30858.1"/>
    </source>
</evidence>
<evidence type="ECO:0000313" key="3">
    <source>
        <dbReference type="Proteomes" id="UP000018769"/>
    </source>
</evidence>
<dbReference type="EMBL" id="HG793133">
    <property type="protein sequence ID" value="CDK30858.1"/>
    <property type="molecule type" value="Genomic_DNA"/>
</dbReference>
<evidence type="ECO:0000256" key="1">
    <source>
        <dbReference type="SAM" id="Phobius"/>
    </source>
</evidence>
<sequence>MKSTSKKYLFYIALYMLNYIIFKPAIIFSHSDQEIVSYILKVDFPKSIEKIPELCAYYRGYKINFDRDICLIRQAIPSNQFILVITSEVNHKSEGNNIKYLERIESKPCKVFYITSKIDKNNISKWSFEEENIENLPLRIPEGSLVLLMDPNYIDCLKNYEEQEISKNSYGTIITLPKIVIKKNAQANEINSSMNYIWLAAFDSNAIHTNVKRASKENAKVIVSMKLLER</sequence>
<dbReference type="AlphaFoldDB" id="V6DIU8"/>
<gene>
    <name evidence="2" type="ORF">BABL1_gene_156</name>
</gene>
<keyword evidence="1" id="KW-1133">Transmembrane helix</keyword>
<accession>V6DIU8</accession>
<protein>
    <submittedName>
        <fullName evidence="2">Uncharacterized protein</fullName>
    </submittedName>
</protein>
<organism evidence="2 3">
    <name type="scientific">Candidatus Babela massiliensis</name>
    <dbReference type="NCBI Taxonomy" id="673862"/>
    <lineage>
        <taxon>Bacteria</taxon>
        <taxon>Candidatus Babelota</taxon>
        <taxon>Candidatus Babeliae</taxon>
        <taxon>Candidatus Babeliales</taxon>
        <taxon>Candidatus Babeliaceae</taxon>
        <taxon>Candidatus Babela</taxon>
    </lineage>
</organism>
<dbReference type="KEGG" id="dpb:BABL1_gene_156"/>
<keyword evidence="1" id="KW-0472">Membrane</keyword>
<dbReference type="STRING" id="673862.BABL1_gene_156"/>
<dbReference type="RefSeq" id="WP_023792649.1">
    <property type="nucleotide sequence ID" value="NC_023003.1"/>
</dbReference>
<dbReference type="Proteomes" id="UP000018769">
    <property type="component" value="Chromosome I"/>
</dbReference>
<feature type="transmembrane region" description="Helical" evidence="1">
    <location>
        <begin position="9"/>
        <end position="28"/>
    </location>
</feature>
<name>V6DIU8_9BACT</name>
<keyword evidence="3" id="KW-1185">Reference proteome</keyword>